<name>A0A5B7I470_PORTR</name>
<dbReference type="EMBL" id="VSRR010044977">
    <property type="protein sequence ID" value="MPC77093.1"/>
    <property type="molecule type" value="Genomic_DNA"/>
</dbReference>
<comment type="caution">
    <text evidence="2">The sequence shown here is derived from an EMBL/GenBank/DDBJ whole genome shotgun (WGS) entry which is preliminary data.</text>
</comment>
<proteinExistence type="predicted"/>
<gene>
    <name evidence="2" type="ORF">E2C01_071538</name>
</gene>
<accession>A0A5B7I470</accession>
<sequence>MQIKLAKADNVRPRRLKKNERACSIERFFINAQLMEWTRRSGLGKGARGRRSSKGGEQAAFQPPPAGVAVPGSAATESLTAASACD</sequence>
<dbReference type="Proteomes" id="UP000324222">
    <property type="component" value="Unassembled WGS sequence"/>
</dbReference>
<feature type="compositionally biased region" description="Low complexity" evidence="1">
    <location>
        <begin position="55"/>
        <end position="86"/>
    </location>
</feature>
<organism evidence="2 3">
    <name type="scientific">Portunus trituberculatus</name>
    <name type="common">Swimming crab</name>
    <name type="synonym">Neptunus trituberculatus</name>
    <dbReference type="NCBI Taxonomy" id="210409"/>
    <lineage>
        <taxon>Eukaryota</taxon>
        <taxon>Metazoa</taxon>
        <taxon>Ecdysozoa</taxon>
        <taxon>Arthropoda</taxon>
        <taxon>Crustacea</taxon>
        <taxon>Multicrustacea</taxon>
        <taxon>Malacostraca</taxon>
        <taxon>Eumalacostraca</taxon>
        <taxon>Eucarida</taxon>
        <taxon>Decapoda</taxon>
        <taxon>Pleocyemata</taxon>
        <taxon>Brachyura</taxon>
        <taxon>Eubrachyura</taxon>
        <taxon>Portunoidea</taxon>
        <taxon>Portunidae</taxon>
        <taxon>Portuninae</taxon>
        <taxon>Portunus</taxon>
    </lineage>
</organism>
<evidence type="ECO:0000313" key="2">
    <source>
        <dbReference type="EMBL" id="MPC77093.1"/>
    </source>
</evidence>
<evidence type="ECO:0000256" key="1">
    <source>
        <dbReference type="SAM" id="MobiDB-lite"/>
    </source>
</evidence>
<dbReference type="AlphaFoldDB" id="A0A5B7I470"/>
<keyword evidence="3" id="KW-1185">Reference proteome</keyword>
<evidence type="ECO:0000313" key="3">
    <source>
        <dbReference type="Proteomes" id="UP000324222"/>
    </source>
</evidence>
<feature type="region of interest" description="Disordered" evidence="1">
    <location>
        <begin position="40"/>
        <end position="86"/>
    </location>
</feature>
<protein>
    <submittedName>
        <fullName evidence="2">Uncharacterized protein</fullName>
    </submittedName>
</protein>
<reference evidence="2 3" key="1">
    <citation type="submission" date="2019-05" db="EMBL/GenBank/DDBJ databases">
        <title>Another draft genome of Portunus trituberculatus and its Hox gene families provides insights of decapod evolution.</title>
        <authorList>
            <person name="Jeong J.-H."/>
            <person name="Song I."/>
            <person name="Kim S."/>
            <person name="Choi T."/>
            <person name="Kim D."/>
            <person name="Ryu S."/>
            <person name="Kim W."/>
        </authorList>
    </citation>
    <scope>NUCLEOTIDE SEQUENCE [LARGE SCALE GENOMIC DNA]</scope>
    <source>
        <tissue evidence="2">Muscle</tissue>
    </source>
</reference>